<dbReference type="InterPro" id="IPR036291">
    <property type="entry name" value="NAD(P)-bd_dom_sf"/>
</dbReference>
<dbReference type="Gene3D" id="3.40.50.720">
    <property type="entry name" value="NAD(P)-binding Rossmann-like Domain"/>
    <property type="match status" value="2"/>
</dbReference>
<proteinExistence type="inferred from homology"/>
<dbReference type="NCBIfam" id="NF005539">
    <property type="entry name" value="PRK07201.1"/>
    <property type="match status" value="1"/>
</dbReference>
<dbReference type="PANTHER" id="PTHR44196:SF1">
    <property type="entry name" value="DEHYDROGENASE_REDUCTASE SDR FAMILY MEMBER 7B"/>
    <property type="match status" value="1"/>
</dbReference>
<evidence type="ECO:0000313" key="4">
    <source>
        <dbReference type="EMBL" id="GHF29888.1"/>
    </source>
</evidence>
<dbReference type="InterPro" id="IPR057313">
    <property type="entry name" value="Maqu_2507-like"/>
</dbReference>
<accession>A0ABQ3JLR8</accession>
<dbReference type="InterPro" id="IPR020904">
    <property type="entry name" value="Sc_DH/Rdtase_CS"/>
</dbReference>
<evidence type="ECO:0000256" key="2">
    <source>
        <dbReference type="ARBA" id="ARBA00023002"/>
    </source>
</evidence>
<evidence type="ECO:0000313" key="5">
    <source>
        <dbReference type="Proteomes" id="UP000605897"/>
    </source>
</evidence>
<dbReference type="InterPro" id="IPR002347">
    <property type="entry name" value="SDR_fam"/>
</dbReference>
<dbReference type="InterPro" id="IPR057326">
    <property type="entry name" value="KR_dom"/>
</dbReference>
<gene>
    <name evidence="4" type="ORF">GCM10017786_74870</name>
</gene>
<sequence length="675" mass="73784">MQPGDDAEGRHMTGYLVTGATGLIGRQFTPLLLARDDVDQVFLLVREKSRERLSDLVNGWPHPEKVTLVEGDIGREGLGVGEDVRAELRGKVDGLVHLAALYDLTADDATSVKANVDGTRHVLELAAEIDAGCLHHVSSVAVAGDHEGVFTEDMFDTGQRLPTPYHRTKFEAERLVRQQSEVPWRVYRPAVVVGHSQTGEMDKIDGPYYLFPAISRLAALPNVPLVGPDLGDTNVVPVDYVARALLELVVKPGLDGRAFHLVSPEPQSVVCVYNAFARAAGAPTINVELDRRLSRGLLKLARLSEHVPGFTITRDAFLERLGIPAVLLDTLSFPSVFASAATRKELAASGVDVPRIEDYAPALWRYWREHLDPFRARKHGPRGELDGRRVIITGASSGIGRATALKVAAEGGVPLLVARREPELAEVRDEIIAAGGYASIYPADLTDEEAVRKIVDQMLSEHGRIDMLVNNAGRSIRRSIKLSYDRFHDYERAMAINYFGAVRLILAVLPHMAERKFGHVVNVSSIGVQGIAPRFSAYVASKAALDYFSKIAATETHGDGITFTTIHMPLVRTPMIRPTKIYDAFPTKSPDQAADMVVRALKNRPKHVGTPEGYLIQAAYTLLPGLVDAIAYEGYRVFPDSTAAGGSGELRIGKGERHLSRAANALVKLTRGFHW</sequence>
<dbReference type="Proteomes" id="UP000605897">
    <property type="component" value="Unassembled WGS sequence"/>
</dbReference>
<dbReference type="CDD" id="cd05263">
    <property type="entry name" value="MupV_like_SDR_e"/>
    <property type="match status" value="1"/>
</dbReference>
<dbReference type="CDD" id="cd05233">
    <property type="entry name" value="SDR_c"/>
    <property type="match status" value="1"/>
</dbReference>
<evidence type="ECO:0000256" key="1">
    <source>
        <dbReference type="ARBA" id="ARBA00006484"/>
    </source>
</evidence>
<evidence type="ECO:0000259" key="3">
    <source>
        <dbReference type="SMART" id="SM00822"/>
    </source>
</evidence>
<dbReference type="PANTHER" id="PTHR44196">
    <property type="entry name" value="DEHYDROGENASE/REDUCTASE SDR FAMILY MEMBER 7B"/>
    <property type="match status" value="1"/>
</dbReference>
<comment type="caution">
    <text evidence="4">The sequence shown here is derived from an EMBL/GenBank/DDBJ whole genome shotgun (WGS) entry which is preliminary data.</text>
</comment>
<organism evidence="4 5">
    <name type="scientific">Amycolatopsis deserti</name>
    <dbReference type="NCBI Taxonomy" id="185696"/>
    <lineage>
        <taxon>Bacteria</taxon>
        <taxon>Bacillati</taxon>
        <taxon>Actinomycetota</taxon>
        <taxon>Actinomycetes</taxon>
        <taxon>Pseudonocardiales</taxon>
        <taxon>Pseudonocardiaceae</taxon>
        <taxon>Amycolatopsis</taxon>
    </lineage>
</organism>
<dbReference type="PRINTS" id="PR00081">
    <property type="entry name" value="GDHRDH"/>
</dbReference>
<dbReference type="Pfam" id="PF00106">
    <property type="entry name" value="adh_short"/>
    <property type="match status" value="1"/>
</dbReference>
<dbReference type="InterPro" id="IPR013120">
    <property type="entry name" value="FAR_NAD-bd"/>
</dbReference>
<dbReference type="PROSITE" id="PS00061">
    <property type="entry name" value="ADH_SHORT"/>
    <property type="match status" value="1"/>
</dbReference>
<dbReference type="SMART" id="SM00822">
    <property type="entry name" value="PKS_KR"/>
    <property type="match status" value="1"/>
</dbReference>
<keyword evidence="2" id="KW-0560">Oxidoreductase</keyword>
<comment type="similarity">
    <text evidence="1">Belongs to the short-chain dehydrogenases/reductases (SDR) family.</text>
</comment>
<dbReference type="PRINTS" id="PR00080">
    <property type="entry name" value="SDRFAMILY"/>
</dbReference>
<dbReference type="EMBL" id="BNAU01000014">
    <property type="protein sequence ID" value="GHF29888.1"/>
    <property type="molecule type" value="Genomic_DNA"/>
</dbReference>
<feature type="domain" description="Ketoreductase" evidence="3">
    <location>
        <begin position="388"/>
        <end position="572"/>
    </location>
</feature>
<dbReference type="SUPFAM" id="SSF51735">
    <property type="entry name" value="NAD(P)-binding Rossmann-fold domains"/>
    <property type="match status" value="2"/>
</dbReference>
<reference evidence="5" key="1">
    <citation type="journal article" date="2019" name="Int. J. Syst. Evol. Microbiol.">
        <title>The Global Catalogue of Microorganisms (GCM) 10K type strain sequencing project: providing services to taxonomists for standard genome sequencing and annotation.</title>
        <authorList>
            <consortium name="The Broad Institute Genomics Platform"/>
            <consortium name="The Broad Institute Genome Sequencing Center for Infectious Disease"/>
            <person name="Wu L."/>
            <person name="Ma J."/>
        </authorList>
    </citation>
    <scope>NUCLEOTIDE SEQUENCE [LARGE SCALE GENOMIC DNA]</scope>
    <source>
        <strain evidence="5">CGMCC 4.7677</strain>
    </source>
</reference>
<protein>
    <submittedName>
        <fullName evidence="4">Short chain dehydrogenase</fullName>
    </submittedName>
</protein>
<keyword evidence="5" id="KW-1185">Reference proteome</keyword>
<dbReference type="Pfam" id="PF07993">
    <property type="entry name" value="NAD_binding_4"/>
    <property type="match status" value="1"/>
</dbReference>
<name>A0ABQ3JLR8_9PSEU</name>